<evidence type="ECO:0000313" key="1">
    <source>
        <dbReference type="EMBL" id="QDU25647.1"/>
    </source>
</evidence>
<keyword evidence="2" id="KW-1185">Reference proteome</keyword>
<evidence type="ECO:0000313" key="2">
    <source>
        <dbReference type="Proteomes" id="UP000315017"/>
    </source>
</evidence>
<dbReference type="AlphaFoldDB" id="A0A517Y5X5"/>
<sequence>MQQLRNRKFPLFSLAREIAFIAQLLIRQAVTPSSFAITPYDTMETSKFNFHNFHNQMPRLTRHFTHNFHRTFSLFPPKLPKF</sequence>
<name>A0A517Y5X5_9BACT</name>
<accession>A0A517Y5X5</accession>
<dbReference type="Proteomes" id="UP000315017">
    <property type="component" value="Chromosome"/>
</dbReference>
<dbReference type="KEGG" id="aagg:ETAA8_07170"/>
<protein>
    <submittedName>
        <fullName evidence="1">Uncharacterized protein</fullName>
    </submittedName>
</protein>
<organism evidence="1 2">
    <name type="scientific">Anatilimnocola aggregata</name>
    <dbReference type="NCBI Taxonomy" id="2528021"/>
    <lineage>
        <taxon>Bacteria</taxon>
        <taxon>Pseudomonadati</taxon>
        <taxon>Planctomycetota</taxon>
        <taxon>Planctomycetia</taxon>
        <taxon>Pirellulales</taxon>
        <taxon>Pirellulaceae</taxon>
        <taxon>Anatilimnocola</taxon>
    </lineage>
</organism>
<proteinExistence type="predicted"/>
<reference evidence="1 2" key="1">
    <citation type="submission" date="2019-02" db="EMBL/GenBank/DDBJ databases">
        <title>Deep-cultivation of Planctomycetes and their phenomic and genomic characterization uncovers novel biology.</title>
        <authorList>
            <person name="Wiegand S."/>
            <person name="Jogler M."/>
            <person name="Boedeker C."/>
            <person name="Pinto D."/>
            <person name="Vollmers J."/>
            <person name="Rivas-Marin E."/>
            <person name="Kohn T."/>
            <person name="Peeters S.H."/>
            <person name="Heuer A."/>
            <person name="Rast P."/>
            <person name="Oberbeckmann S."/>
            <person name="Bunk B."/>
            <person name="Jeske O."/>
            <person name="Meyerdierks A."/>
            <person name="Storesund J.E."/>
            <person name="Kallscheuer N."/>
            <person name="Luecker S."/>
            <person name="Lage O.M."/>
            <person name="Pohl T."/>
            <person name="Merkel B.J."/>
            <person name="Hornburger P."/>
            <person name="Mueller R.-W."/>
            <person name="Bruemmer F."/>
            <person name="Labrenz M."/>
            <person name="Spormann A.M."/>
            <person name="Op den Camp H."/>
            <person name="Overmann J."/>
            <person name="Amann R."/>
            <person name="Jetten M.S.M."/>
            <person name="Mascher T."/>
            <person name="Medema M.H."/>
            <person name="Devos D.P."/>
            <person name="Kaster A.-K."/>
            <person name="Ovreas L."/>
            <person name="Rohde M."/>
            <person name="Galperin M.Y."/>
            <person name="Jogler C."/>
        </authorList>
    </citation>
    <scope>NUCLEOTIDE SEQUENCE [LARGE SCALE GENOMIC DNA]</scope>
    <source>
        <strain evidence="1 2">ETA_A8</strain>
    </source>
</reference>
<gene>
    <name evidence="1" type="ORF">ETAA8_07170</name>
</gene>
<dbReference type="EMBL" id="CP036274">
    <property type="protein sequence ID" value="QDU25647.1"/>
    <property type="molecule type" value="Genomic_DNA"/>
</dbReference>